<name>A0A3Q9BR50_9BURK</name>
<dbReference type="RefSeq" id="WP_126127931.1">
    <property type="nucleotide sequence ID" value="NZ_CP034464.1"/>
</dbReference>
<proteinExistence type="predicted"/>
<sequence length="183" mass="20699">MNNWRENLSRLAAEFWCGIGDLAELRTWADVANKETGEAHSQIWDIYTVADHKHATDLLLSMASDINGFKLESWEAEPFAMSAFKKALDAFFSRSMPVQTFCKLVEKLDATYNIGLAGVPKPESLQSHEEWWLGNLWNCCDWCDESWTMENSSPLLAEAQRVSKVLANIGVKRDVPHAARPLP</sequence>
<organism evidence="1 2">
    <name type="scientific">Undibacterium parvum</name>
    <dbReference type="NCBI Taxonomy" id="401471"/>
    <lineage>
        <taxon>Bacteria</taxon>
        <taxon>Pseudomonadati</taxon>
        <taxon>Pseudomonadota</taxon>
        <taxon>Betaproteobacteria</taxon>
        <taxon>Burkholderiales</taxon>
        <taxon>Oxalobacteraceae</taxon>
        <taxon>Undibacterium</taxon>
    </lineage>
</organism>
<gene>
    <name evidence="1" type="ORF">EJN92_11365</name>
</gene>
<dbReference type="AlphaFoldDB" id="A0A3Q9BR50"/>
<dbReference type="EMBL" id="CP034464">
    <property type="protein sequence ID" value="AZP12551.1"/>
    <property type="molecule type" value="Genomic_DNA"/>
</dbReference>
<dbReference type="KEGG" id="upv:EJN92_11365"/>
<reference evidence="1 2" key="1">
    <citation type="journal article" date="2011" name="Int. J. Syst. Evol. Microbiol.">
        <title>Description of Undibacterium oligocarboniphilum sp. nov., isolated from purified water, and Undibacterium pigrum strain CCUG 49012 as the type strain of Undibacterium parvum sp. nov., and emended descriptions of the genus Undibacterium and the species Undibacterium pigrum.</title>
        <authorList>
            <person name="Eder W."/>
            <person name="Wanner G."/>
            <person name="Ludwig W."/>
            <person name="Busse H.J."/>
            <person name="Ziemke-Kageler F."/>
            <person name="Lang E."/>
        </authorList>
    </citation>
    <scope>NUCLEOTIDE SEQUENCE [LARGE SCALE GENOMIC DNA]</scope>
    <source>
        <strain evidence="1 2">DSM 23061</strain>
    </source>
</reference>
<evidence type="ECO:0000313" key="2">
    <source>
        <dbReference type="Proteomes" id="UP000275663"/>
    </source>
</evidence>
<keyword evidence="2" id="KW-1185">Reference proteome</keyword>
<accession>A0A3Q9BR50</accession>
<dbReference type="Proteomes" id="UP000275663">
    <property type="component" value="Chromosome"/>
</dbReference>
<evidence type="ECO:0000313" key="1">
    <source>
        <dbReference type="EMBL" id="AZP12551.1"/>
    </source>
</evidence>
<protein>
    <submittedName>
        <fullName evidence="1">Uncharacterized protein</fullName>
    </submittedName>
</protein>
<dbReference type="OrthoDB" id="6710542at2"/>